<dbReference type="RefSeq" id="WP_075797417.1">
    <property type="nucleotide sequence ID" value="NZ_CP015583.1"/>
</dbReference>
<dbReference type="eggNOG" id="COG1853">
    <property type="taxonomic scope" value="Bacteria"/>
</dbReference>
<dbReference type="KEGG" id="rgi:RGI145_04490"/>
<sequence>MDALRTQFRDAMSRLGAAVNIITTAGPAGRAGFTASAVCSVTDDPAMLLVCVNRSSRAYPYVIQNGVMCVNVLGGPHRPVSDSFAGFTTTTMDERFGTGSWTVLSTGAPALEGASAAVDCVIEDVVEKGTHSVLFGTVKAIALGHSESGLIWWGRDYRVVGTELA</sequence>
<dbReference type="AlphaFoldDB" id="A0A1L7ACG6"/>
<reference evidence="3 5" key="1">
    <citation type="submission" date="2016-05" db="EMBL/GenBank/DDBJ databases">
        <title>Complete Genome and Methylome Analysis of Psychrotrophic Bacterial Isolates from Antarctic Lake Untersee.</title>
        <authorList>
            <person name="Fomenkov A."/>
            <person name="Akimov V.N."/>
            <person name="Vasilyeva L.V."/>
            <person name="Andersen D."/>
            <person name="Vincze T."/>
            <person name="Roberts R.J."/>
        </authorList>
    </citation>
    <scope>NUCLEOTIDE SEQUENCE [LARGE SCALE GENOMIC DNA]</scope>
    <source>
        <strain evidence="3 5">U14-5</strain>
    </source>
</reference>
<proteinExistence type="predicted"/>
<dbReference type="GO" id="GO:0006208">
    <property type="term" value="P:pyrimidine nucleobase catabolic process"/>
    <property type="evidence" value="ECO:0007669"/>
    <property type="project" value="TreeGrafter"/>
</dbReference>
<feature type="domain" description="Flavin reductase like" evidence="2">
    <location>
        <begin position="12"/>
        <end position="159"/>
    </location>
</feature>
<dbReference type="InterPro" id="IPR002563">
    <property type="entry name" value="Flavin_Rdtase-like_dom"/>
</dbReference>
<reference evidence="4 6" key="2">
    <citation type="journal article" date="2019" name="Microb. Pathog.">
        <title>Comparison of VITEK 2, MALDI-TOF MS, 16S rRNA gene sequencing, and whole-genome sequencing for identification of Roseomonas mucosa.</title>
        <authorList>
            <person name="Rudolph W.W."/>
            <person name="Gunzer F."/>
            <person name="Trauth M."/>
            <person name="Bunk B."/>
            <person name="Bigge R."/>
            <person name="Schrottner P."/>
        </authorList>
    </citation>
    <scope>NUCLEOTIDE SEQUENCE [LARGE SCALE GENOMIC DNA]</scope>
    <source>
        <strain evidence="4 6">DSM 103800</strain>
    </source>
</reference>
<protein>
    <submittedName>
        <fullName evidence="3">4-hydroxyphenylacetate 3-monooxygenase</fullName>
    </submittedName>
    <submittedName>
        <fullName evidence="4">Flavin reductase</fullName>
    </submittedName>
</protein>
<evidence type="ECO:0000256" key="1">
    <source>
        <dbReference type="ARBA" id="ARBA00023002"/>
    </source>
</evidence>
<evidence type="ECO:0000313" key="5">
    <source>
        <dbReference type="Proteomes" id="UP000185494"/>
    </source>
</evidence>
<dbReference type="STRING" id="257708.RGI145_04490"/>
<dbReference type="Proteomes" id="UP001258945">
    <property type="component" value="Unassembled WGS sequence"/>
</dbReference>
<evidence type="ECO:0000313" key="6">
    <source>
        <dbReference type="Proteomes" id="UP001258945"/>
    </source>
</evidence>
<dbReference type="GO" id="GO:0004497">
    <property type="term" value="F:monooxygenase activity"/>
    <property type="evidence" value="ECO:0007669"/>
    <property type="project" value="UniProtKB-KW"/>
</dbReference>
<gene>
    <name evidence="3" type="ORF">RGI145_04490</name>
    <name evidence="4" type="ORF">RQ831_11085</name>
</gene>
<keyword evidence="1" id="KW-0560">Oxidoreductase</keyword>
<dbReference type="InterPro" id="IPR050268">
    <property type="entry name" value="NADH-dep_flavin_reductase"/>
</dbReference>
<evidence type="ECO:0000313" key="3">
    <source>
        <dbReference type="EMBL" id="APT56472.1"/>
    </source>
</evidence>
<dbReference type="Gene3D" id="2.30.110.10">
    <property type="entry name" value="Electron Transport, Fmn-binding Protein, Chain A"/>
    <property type="match status" value="1"/>
</dbReference>
<dbReference type="SUPFAM" id="SSF50475">
    <property type="entry name" value="FMN-binding split barrel"/>
    <property type="match status" value="1"/>
</dbReference>
<organism evidence="3 5">
    <name type="scientific">Roseomonas gilardii</name>
    <dbReference type="NCBI Taxonomy" id="257708"/>
    <lineage>
        <taxon>Bacteria</taxon>
        <taxon>Pseudomonadati</taxon>
        <taxon>Pseudomonadota</taxon>
        <taxon>Alphaproteobacteria</taxon>
        <taxon>Acetobacterales</taxon>
        <taxon>Roseomonadaceae</taxon>
        <taxon>Roseomonas</taxon>
    </lineage>
</organism>
<evidence type="ECO:0000259" key="2">
    <source>
        <dbReference type="SMART" id="SM00903"/>
    </source>
</evidence>
<accession>A0A1L7ACG6</accession>
<keyword evidence="6" id="KW-1185">Reference proteome</keyword>
<keyword evidence="3" id="KW-0503">Monooxygenase</keyword>
<dbReference type="GO" id="GO:0042602">
    <property type="term" value="F:riboflavin reductase (NADPH) activity"/>
    <property type="evidence" value="ECO:0007669"/>
    <property type="project" value="TreeGrafter"/>
</dbReference>
<dbReference type="PANTHER" id="PTHR30466">
    <property type="entry name" value="FLAVIN REDUCTASE"/>
    <property type="match status" value="1"/>
</dbReference>
<name>A0A1L7ACG6_9PROT</name>
<dbReference type="Proteomes" id="UP000185494">
    <property type="component" value="Chromosome 1"/>
</dbReference>
<dbReference type="Pfam" id="PF01613">
    <property type="entry name" value="Flavin_Reduct"/>
    <property type="match status" value="1"/>
</dbReference>
<dbReference type="PANTHER" id="PTHR30466:SF1">
    <property type="entry name" value="FMN REDUCTASE (NADH) RUTF"/>
    <property type="match status" value="1"/>
</dbReference>
<dbReference type="GO" id="GO:0010181">
    <property type="term" value="F:FMN binding"/>
    <property type="evidence" value="ECO:0007669"/>
    <property type="project" value="InterPro"/>
</dbReference>
<dbReference type="EMBL" id="JAVVDO010000016">
    <property type="protein sequence ID" value="MDT8331599.1"/>
    <property type="molecule type" value="Genomic_DNA"/>
</dbReference>
<dbReference type="EMBL" id="CP015583">
    <property type="protein sequence ID" value="APT56472.1"/>
    <property type="molecule type" value="Genomic_DNA"/>
</dbReference>
<evidence type="ECO:0000313" key="4">
    <source>
        <dbReference type="EMBL" id="MDT8331599.1"/>
    </source>
</evidence>
<reference evidence="4" key="3">
    <citation type="submission" date="2023-09" db="EMBL/GenBank/DDBJ databases">
        <authorList>
            <person name="Schober I."/>
            <person name="Bunk B."/>
        </authorList>
    </citation>
    <scope>NUCLEOTIDE SEQUENCE</scope>
    <source>
        <strain evidence="4">DSM 103800</strain>
    </source>
</reference>
<dbReference type="SMART" id="SM00903">
    <property type="entry name" value="Flavin_Reduct"/>
    <property type="match status" value="1"/>
</dbReference>
<dbReference type="InterPro" id="IPR012349">
    <property type="entry name" value="Split_barrel_FMN-bd"/>
</dbReference>